<evidence type="ECO:0000313" key="3">
    <source>
        <dbReference type="Proteomes" id="UP001242010"/>
    </source>
</evidence>
<keyword evidence="1" id="KW-0472">Membrane</keyword>
<name>A0ABM8DN48_9BACT</name>
<keyword evidence="1" id="KW-0812">Transmembrane</keyword>
<evidence type="ECO:0008006" key="4">
    <source>
        <dbReference type="Google" id="ProtNLM"/>
    </source>
</evidence>
<keyword evidence="1" id="KW-1133">Transmembrane helix</keyword>
<protein>
    <recommendedName>
        <fullName evidence="4">DUF805 domain-containing protein</fullName>
    </recommendedName>
</protein>
<feature type="transmembrane region" description="Helical" evidence="1">
    <location>
        <begin position="61"/>
        <end position="84"/>
    </location>
</feature>
<dbReference type="Proteomes" id="UP001242010">
    <property type="component" value="Chromosome"/>
</dbReference>
<dbReference type="EMBL" id="AP027079">
    <property type="protein sequence ID" value="BDU68346.1"/>
    <property type="molecule type" value="Genomic_DNA"/>
</dbReference>
<keyword evidence="3" id="KW-1185">Reference proteome</keyword>
<sequence length="90" mass="9552">MPIPAALPLLGLLQPHTNDAALAGLAAAGCMVWLVVLLAMVVFPIFCFWRIFQKAGYNGAMALLCLIPGIGMIIVLCILAFGTWPAGQRN</sequence>
<proteinExistence type="predicted"/>
<accession>A0ABM8DN48</accession>
<reference evidence="3" key="1">
    <citation type="journal article" date="2023" name="Int. J. Syst. Evol. Microbiol.">
        <title>Mesoterricola silvestris gen. nov., sp. nov., Mesoterricola sediminis sp. nov., Geothrix oryzae sp. nov., Geothrix edaphica sp. nov., Geothrix rubra sp. nov., and Geothrix limicola sp. nov., six novel members of Acidobacteriota isolated from soils.</title>
        <authorList>
            <person name="Itoh H."/>
            <person name="Sugisawa Y."/>
            <person name="Mise K."/>
            <person name="Xu Z."/>
            <person name="Kuniyasu M."/>
            <person name="Ushijima N."/>
            <person name="Kawano K."/>
            <person name="Kobayashi E."/>
            <person name="Shiratori Y."/>
            <person name="Masuda Y."/>
            <person name="Senoo K."/>
        </authorList>
    </citation>
    <scope>NUCLEOTIDE SEQUENCE [LARGE SCALE GENOMIC DNA]</scope>
    <source>
        <strain evidence="3">Red222</strain>
    </source>
</reference>
<feature type="transmembrane region" description="Helical" evidence="1">
    <location>
        <begin position="20"/>
        <end position="49"/>
    </location>
</feature>
<dbReference type="RefSeq" id="WP_286354969.1">
    <property type="nucleotide sequence ID" value="NZ_AP027079.1"/>
</dbReference>
<gene>
    <name evidence="2" type="ORF">GETHOR_04470</name>
</gene>
<evidence type="ECO:0000256" key="1">
    <source>
        <dbReference type="SAM" id="Phobius"/>
    </source>
</evidence>
<organism evidence="2 3">
    <name type="scientific">Geothrix oryzae</name>
    <dbReference type="NCBI Taxonomy" id="2927975"/>
    <lineage>
        <taxon>Bacteria</taxon>
        <taxon>Pseudomonadati</taxon>
        <taxon>Acidobacteriota</taxon>
        <taxon>Holophagae</taxon>
        <taxon>Holophagales</taxon>
        <taxon>Holophagaceae</taxon>
        <taxon>Geothrix</taxon>
    </lineage>
</organism>
<evidence type="ECO:0000313" key="2">
    <source>
        <dbReference type="EMBL" id="BDU68346.1"/>
    </source>
</evidence>